<feature type="domain" description="Endonuclease/exonuclease/phosphatase" evidence="2">
    <location>
        <begin position="109"/>
        <end position="322"/>
    </location>
</feature>
<keyword evidence="1" id="KW-1133">Transmembrane helix</keyword>
<evidence type="ECO:0000313" key="4">
    <source>
        <dbReference type="Proteomes" id="UP000077071"/>
    </source>
</evidence>
<dbReference type="EMBL" id="CP015515">
    <property type="protein sequence ID" value="AND15998.1"/>
    <property type="molecule type" value="Genomic_DNA"/>
</dbReference>
<dbReference type="Pfam" id="PF03372">
    <property type="entry name" value="Exo_endo_phos"/>
    <property type="match status" value="1"/>
</dbReference>
<reference evidence="3 4" key="1">
    <citation type="submission" date="2016-05" db="EMBL/GenBank/DDBJ databases">
        <title>Complete genome sequence of Rathayibacter tritici NCPPB 1953.</title>
        <authorList>
            <person name="Park J."/>
            <person name="Lee H.-H."/>
            <person name="Lee S.-W."/>
            <person name="Seo Y.-S."/>
        </authorList>
    </citation>
    <scope>NUCLEOTIDE SEQUENCE [LARGE SCALE GENOMIC DNA]</scope>
    <source>
        <strain evidence="3 4">NCPPB 1953</strain>
    </source>
</reference>
<dbReference type="KEGG" id="rtn:A6122_0845"/>
<dbReference type="Proteomes" id="UP000077071">
    <property type="component" value="Chromosome"/>
</dbReference>
<dbReference type="STRING" id="33888.A6122_0845"/>
<dbReference type="SUPFAM" id="SSF56219">
    <property type="entry name" value="DNase I-like"/>
    <property type="match status" value="1"/>
</dbReference>
<feature type="transmembrane region" description="Helical" evidence="1">
    <location>
        <begin position="71"/>
        <end position="90"/>
    </location>
</feature>
<evidence type="ECO:0000313" key="3">
    <source>
        <dbReference type="EMBL" id="AND15998.1"/>
    </source>
</evidence>
<keyword evidence="1" id="KW-0812">Transmembrane</keyword>
<protein>
    <recommendedName>
        <fullName evidence="2">Endonuclease/exonuclease/phosphatase domain-containing protein</fullName>
    </recommendedName>
</protein>
<accession>A0A160KS83</accession>
<dbReference type="AlphaFoldDB" id="A0A160KS83"/>
<proteinExistence type="predicted"/>
<dbReference type="GO" id="GO:0003824">
    <property type="term" value="F:catalytic activity"/>
    <property type="evidence" value="ECO:0007669"/>
    <property type="project" value="InterPro"/>
</dbReference>
<dbReference type="InterPro" id="IPR005135">
    <property type="entry name" value="Endo/exonuclease/phosphatase"/>
</dbReference>
<name>A0A160KS83_9MICO</name>
<dbReference type="PATRIC" id="fig|33888.3.peg.940"/>
<organism evidence="3 4">
    <name type="scientific">Rathayibacter tritici</name>
    <dbReference type="NCBI Taxonomy" id="33888"/>
    <lineage>
        <taxon>Bacteria</taxon>
        <taxon>Bacillati</taxon>
        <taxon>Actinomycetota</taxon>
        <taxon>Actinomycetes</taxon>
        <taxon>Micrococcales</taxon>
        <taxon>Microbacteriaceae</taxon>
        <taxon>Rathayibacter</taxon>
    </lineage>
</organism>
<gene>
    <name evidence="3" type="ORF">A6122_0845</name>
</gene>
<feature type="transmembrane region" description="Helical" evidence="1">
    <location>
        <begin position="46"/>
        <end position="64"/>
    </location>
</feature>
<keyword evidence="4" id="KW-1185">Reference proteome</keyword>
<dbReference type="InterPro" id="IPR036691">
    <property type="entry name" value="Endo/exonu/phosph_ase_sf"/>
</dbReference>
<evidence type="ECO:0000256" key="1">
    <source>
        <dbReference type="SAM" id="Phobius"/>
    </source>
</evidence>
<dbReference type="Gene3D" id="3.60.10.10">
    <property type="entry name" value="Endonuclease/exonuclease/phosphatase"/>
    <property type="match status" value="1"/>
</dbReference>
<evidence type="ECO:0000259" key="2">
    <source>
        <dbReference type="Pfam" id="PF03372"/>
    </source>
</evidence>
<keyword evidence="1" id="KW-0472">Membrane</keyword>
<sequence>MGTRLVKTAVAVVVAIALLVLAAPSFFGIAREAPFAQLVPFRLATGLAAVGIAAVLVVIAALVAPVRRLALVLAALAVVFAVVLAGVQGVRGYDSAPPRAHRLADLRLASWNVLHDGVPVEAIVALSQEKTVDGLALLEVSRTRAQDVVDALGAEGVPMTLHYAGSGGDDGTALLLSPSLGAYSVDTSAVVTGVTPSLVARPDTPERPVLAAVHTMAPVPSRLAEWRNDLLSVAALCSAEEDVVVLGDLNSTIDHWAGLPGSAALGGCRDAAALAGGGALGTWPTSVPTALAAPIDHVLFSGRREVSGYHVVEDRDDAGSDHRPLVVQLSVRGLVKDAS</sequence>
<dbReference type="OrthoDB" id="2340043at2"/>
<dbReference type="RefSeq" id="WP_146076746.1">
    <property type="nucleotide sequence ID" value="NZ_CP015515.1"/>
</dbReference>